<dbReference type="Proteomes" id="UP000030746">
    <property type="component" value="Unassembled WGS sequence"/>
</dbReference>
<evidence type="ECO:0000256" key="6">
    <source>
        <dbReference type="SAM" id="MobiDB-lite"/>
    </source>
</evidence>
<reference evidence="7 8" key="1">
    <citation type="journal article" date="2013" name="Nature">
        <title>Insights into bilaterian evolution from three spiralian genomes.</title>
        <authorList>
            <person name="Simakov O."/>
            <person name="Marletaz F."/>
            <person name="Cho S.J."/>
            <person name="Edsinger-Gonzales E."/>
            <person name="Havlak P."/>
            <person name="Hellsten U."/>
            <person name="Kuo D.H."/>
            <person name="Larsson T."/>
            <person name="Lv J."/>
            <person name="Arendt D."/>
            <person name="Savage R."/>
            <person name="Osoegawa K."/>
            <person name="de Jong P."/>
            <person name="Grimwood J."/>
            <person name="Chapman J.A."/>
            <person name="Shapiro H."/>
            <person name="Aerts A."/>
            <person name="Otillar R.P."/>
            <person name="Terry A.Y."/>
            <person name="Boore J.L."/>
            <person name="Grigoriev I.V."/>
            <person name="Lindberg D.R."/>
            <person name="Seaver E.C."/>
            <person name="Weisblat D.A."/>
            <person name="Putnam N.H."/>
            <person name="Rokhsar D.S."/>
        </authorList>
    </citation>
    <scope>NUCLEOTIDE SEQUENCE [LARGE SCALE GENOMIC DNA]</scope>
</reference>
<evidence type="ECO:0000256" key="2">
    <source>
        <dbReference type="ARBA" id="ARBA00022737"/>
    </source>
</evidence>
<dbReference type="OrthoDB" id="10264376at2759"/>
<dbReference type="OMA" id="KGDQYIT"/>
<evidence type="ECO:0000313" key="8">
    <source>
        <dbReference type="Proteomes" id="UP000030746"/>
    </source>
</evidence>
<dbReference type="InterPro" id="IPR015943">
    <property type="entry name" value="WD40/YVTN_repeat-like_dom_sf"/>
</dbReference>
<evidence type="ECO:0000256" key="5">
    <source>
        <dbReference type="PROSITE-ProRule" id="PRU00221"/>
    </source>
</evidence>
<dbReference type="GO" id="GO:0005634">
    <property type="term" value="C:nucleus"/>
    <property type="evidence" value="ECO:0007669"/>
    <property type="project" value="TreeGrafter"/>
</dbReference>
<keyword evidence="8" id="KW-1185">Reference proteome</keyword>
<protein>
    <recommendedName>
        <fullName evidence="4">WD repeat-containing protein 70</fullName>
    </recommendedName>
</protein>
<comment type="similarity">
    <text evidence="3">Belongs to the WD repeat GAD-1 family.</text>
</comment>
<dbReference type="InterPro" id="IPR051858">
    <property type="entry name" value="WD_repeat_GAD-1"/>
</dbReference>
<accession>V4B7N0</accession>
<feature type="repeat" description="WD" evidence="5">
    <location>
        <begin position="380"/>
        <end position="405"/>
    </location>
</feature>
<dbReference type="RefSeq" id="XP_009045699.1">
    <property type="nucleotide sequence ID" value="XM_009047451.1"/>
</dbReference>
<dbReference type="CTD" id="20247202"/>
<dbReference type="InterPro" id="IPR001680">
    <property type="entry name" value="WD40_rpt"/>
</dbReference>
<feature type="compositionally biased region" description="Acidic residues" evidence="6">
    <location>
        <begin position="143"/>
        <end position="162"/>
    </location>
</feature>
<gene>
    <name evidence="7" type="ORF">LOTGIDRAFT_224256</name>
</gene>
<feature type="compositionally biased region" description="Basic and acidic residues" evidence="6">
    <location>
        <begin position="95"/>
        <end position="104"/>
    </location>
</feature>
<keyword evidence="1 5" id="KW-0853">WD repeat</keyword>
<dbReference type="SUPFAM" id="SSF50978">
    <property type="entry name" value="WD40 repeat-like"/>
    <property type="match status" value="1"/>
</dbReference>
<dbReference type="SMART" id="SM00320">
    <property type="entry name" value="WD40"/>
    <property type="match status" value="6"/>
</dbReference>
<evidence type="ECO:0000256" key="4">
    <source>
        <dbReference type="ARBA" id="ARBA00040943"/>
    </source>
</evidence>
<dbReference type="GeneID" id="20247202"/>
<sequence length="654" mass="73097">MKIVFDSFLTSSDPVRRLSKFTYFILHTDGTQKKARTFDFMAMFEEARQTAIGRTSHNLDPTDKNTETKSKSQKKESSDSSESDSDSNSESDSSDVEKQAKTKGDSIGPPLPPGFKSVDLKPVTEHGDDDMIGPPIPTKMNTDNDDDDDEEDDDDTKDDEDNLLNTIPSSHEIVLNHGSKTVSALALDPAGARLVTGGYDYNVRLYDFAGMDSSFQSFRSLQPCESHQIKSLQYSTTGDTILVIAGNSQAKVLDRDGFTVLECVKGDQYIVDMASTLGHCAMLNSGCWNPKIRTEFITCSNDCTMRLWDINIKHKHKSIMKPKNKQGRKTIPTACVFSNDGRYMACACDDGSIQMWDHNKPFLVTMVNREAHTLGSETSSLTFSYDGNILASRGGDDTLKLWDIRKFKKPLNVVNGLTNFFPMTDCVFSPDNRLIVTGTSVKKNQGSGKLLFFEKETLNLVTEMEISDSSVVRCLWHPKLNQMVVGSGDGIVKIYYDPAKSHRGAMLCTVKKKKKQKELQGMTSKQIITPYALPMFREGRPTTSRKVEERLRKDPAKSKRPDLPVSGPGTGGRVRERGATLSQYVVQSIVLRKPDPHENDPRGAILRHAEEAETNPYWITPAYKRNQPHPVFQEPDEEKKEDDSGPLWKKTKIG</sequence>
<feature type="repeat" description="WD" evidence="5">
    <location>
        <begin position="276"/>
        <end position="311"/>
    </location>
</feature>
<feature type="region of interest" description="Disordered" evidence="6">
    <location>
        <begin position="619"/>
        <end position="654"/>
    </location>
</feature>
<evidence type="ECO:0000313" key="7">
    <source>
        <dbReference type="EMBL" id="ESP03611.1"/>
    </source>
</evidence>
<evidence type="ECO:0000256" key="3">
    <source>
        <dbReference type="ARBA" id="ARBA00038343"/>
    </source>
</evidence>
<organism evidence="7 8">
    <name type="scientific">Lottia gigantea</name>
    <name type="common">Giant owl limpet</name>
    <dbReference type="NCBI Taxonomy" id="225164"/>
    <lineage>
        <taxon>Eukaryota</taxon>
        <taxon>Metazoa</taxon>
        <taxon>Spiralia</taxon>
        <taxon>Lophotrochozoa</taxon>
        <taxon>Mollusca</taxon>
        <taxon>Gastropoda</taxon>
        <taxon>Patellogastropoda</taxon>
        <taxon>Lottioidea</taxon>
        <taxon>Lottiidae</taxon>
        <taxon>Lottia</taxon>
    </lineage>
</organism>
<keyword evidence="2" id="KW-0677">Repeat</keyword>
<dbReference type="KEGG" id="lgi:LOTGIDRAFT_224256"/>
<feature type="repeat" description="WD" evidence="5">
    <location>
        <begin position="175"/>
        <end position="207"/>
    </location>
</feature>
<name>V4B7N0_LOTGI</name>
<dbReference type="FunFam" id="2.130.10.10:FF:000294">
    <property type="entry name" value="WD repeat-containing protein 70"/>
    <property type="match status" value="1"/>
</dbReference>
<dbReference type="FunFam" id="2.130.10.10:FF:001038">
    <property type="entry name" value="WD repeat domain 70"/>
    <property type="match status" value="1"/>
</dbReference>
<dbReference type="STRING" id="225164.V4B7N0"/>
<feature type="compositionally biased region" description="Acidic residues" evidence="6">
    <location>
        <begin position="79"/>
        <end position="94"/>
    </location>
</feature>
<dbReference type="PANTHER" id="PTHR16017:SF0">
    <property type="entry name" value="WD REPEAT-CONTAINING PROTEIN 70"/>
    <property type="match status" value="1"/>
</dbReference>
<dbReference type="HOGENOM" id="CLU_014033_1_2_1"/>
<dbReference type="EMBL" id="KB199952">
    <property type="protein sequence ID" value="ESP03611.1"/>
    <property type="molecule type" value="Genomic_DNA"/>
</dbReference>
<dbReference type="Pfam" id="PF00400">
    <property type="entry name" value="WD40"/>
    <property type="match status" value="5"/>
</dbReference>
<dbReference type="AlphaFoldDB" id="V4B7N0"/>
<feature type="region of interest" description="Disordered" evidence="6">
    <location>
        <begin position="51"/>
        <end position="163"/>
    </location>
</feature>
<proteinExistence type="inferred from homology"/>
<feature type="compositionally biased region" description="Basic and acidic residues" evidence="6">
    <location>
        <begin position="538"/>
        <end position="562"/>
    </location>
</feature>
<feature type="region of interest" description="Disordered" evidence="6">
    <location>
        <begin position="538"/>
        <end position="575"/>
    </location>
</feature>
<dbReference type="GO" id="GO:0035861">
    <property type="term" value="C:site of double-strand break"/>
    <property type="evidence" value="ECO:0007669"/>
    <property type="project" value="TreeGrafter"/>
</dbReference>
<dbReference type="PANTHER" id="PTHR16017">
    <property type="entry name" value="GASTRULATION DEFECTIVE PROTEIN 1-RELATED"/>
    <property type="match status" value="1"/>
</dbReference>
<dbReference type="Gene3D" id="2.130.10.10">
    <property type="entry name" value="YVTN repeat-like/Quinoprotein amine dehydrogenase"/>
    <property type="match status" value="2"/>
</dbReference>
<feature type="repeat" description="WD" evidence="5">
    <location>
        <begin position="337"/>
        <end position="357"/>
    </location>
</feature>
<dbReference type="InterPro" id="IPR036322">
    <property type="entry name" value="WD40_repeat_dom_sf"/>
</dbReference>
<dbReference type="PROSITE" id="PS50082">
    <property type="entry name" value="WD_REPEATS_2"/>
    <property type="match status" value="4"/>
</dbReference>
<evidence type="ECO:0000256" key="1">
    <source>
        <dbReference type="ARBA" id="ARBA00022574"/>
    </source>
</evidence>
<feature type="compositionally biased region" description="Basic and acidic residues" evidence="6">
    <location>
        <begin position="60"/>
        <end position="78"/>
    </location>
</feature>